<evidence type="ECO:0000256" key="1">
    <source>
        <dbReference type="ARBA" id="ARBA00007469"/>
    </source>
</evidence>
<dbReference type="Proteomes" id="UP000236291">
    <property type="component" value="Unassembled WGS sequence"/>
</dbReference>
<dbReference type="InterPro" id="IPR001568">
    <property type="entry name" value="RNase_T2-like"/>
</dbReference>
<dbReference type="AlphaFoldDB" id="A0A2K3NGT1"/>
<dbReference type="GO" id="GO:0003723">
    <property type="term" value="F:RNA binding"/>
    <property type="evidence" value="ECO:0007669"/>
    <property type="project" value="InterPro"/>
</dbReference>
<comment type="caution">
    <text evidence="4">The sequence shown here is derived from an EMBL/GenBank/DDBJ whole genome shotgun (WGS) entry which is preliminary data.</text>
</comment>
<name>A0A2K3NGT1_TRIPR</name>
<dbReference type="GO" id="GO:0005576">
    <property type="term" value="C:extracellular region"/>
    <property type="evidence" value="ECO:0007669"/>
    <property type="project" value="TreeGrafter"/>
</dbReference>
<evidence type="ECO:0000313" key="4">
    <source>
        <dbReference type="EMBL" id="PNY02233.1"/>
    </source>
</evidence>
<dbReference type="PANTHER" id="PTHR11240:SF22">
    <property type="entry name" value="RIBONUCLEASE T2"/>
    <property type="match status" value="1"/>
</dbReference>
<accession>A0A2K3NGT1</accession>
<dbReference type="PANTHER" id="PTHR11240">
    <property type="entry name" value="RIBONUCLEASE T2"/>
    <property type="match status" value="1"/>
</dbReference>
<proteinExistence type="inferred from homology"/>
<sequence length="208" mass="24066">WGPGHCRMPGSNCKAQLIVRDRFTIHGMWPSNHSDPQPDTCINDRNAKGRSLDPTMLPVELKNNLKRSWPSYTSPDPEIFWKSEWVKHGTCSFNKFNQIKYFYQAFNNWNGMGLYDLLKSEGIVPGASQTAPNTYEKIKFIEAIKRHHFRDQVTVIPNFYCNKGTKKGTYDLREIRMCMDNNGFEYMNCTGTSKDLVETCGSKIDWYA</sequence>
<protein>
    <submittedName>
        <fullName evidence="4">S7-RNase</fullName>
    </submittedName>
</protein>
<dbReference type="GO" id="GO:0033897">
    <property type="term" value="F:ribonuclease T2 activity"/>
    <property type="evidence" value="ECO:0007669"/>
    <property type="project" value="InterPro"/>
</dbReference>
<dbReference type="GO" id="GO:0006401">
    <property type="term" value="P:RNA catabolic process"/>
    <property type="evidence" value="ECO:0007669"/>
    <property type="project" value="TreeGrafter"/>
</dbReference>
<gene>
    <name evidence="4" type="primary">S7-RNase</name>
    <name evidence="4" type="ORF">L195_g025538</name>
</gene>
<evidence type="ECO:0000313" key="5">
    <source>
        <dbReference type="Proteomes" id="UP000236291"/>
    </source>
</evidence>
<dbReference type="EMBL" id="ASHM01021082">
    <property type="protein sequence ID" value="PNY02233.1"/>
    <property type="molecule type" value="Genomic_DNA"/>
</dbReference>
<reference evidence="4 5" key="1">
    <citation type="journal article" date="2014" name="Am. J. Bot.">
        <title>Genome assembly and annotation for red clover (Trifolium pratense; Fabaceae).</title>
        <authorList>
            <person name="Istvanek J."/>
            <person name="Jaros M."/>
            <person name="Krenek A."/>
            <person name="Repkova J."/>
        </authorList>
    </citation>
    <scope>NUCLEOTIDE SEQUENCE [LARGE SCALE GENOMIC DNA]</scope>
    <source>
        <strain evidence="5">cv. Tatra</strain>
        <tissue evidence="4">Young leaves</tissue>
    </source>
</reference>
<organism evidence="4 5">
    <name type="scientific">Trifolium pratense</name>
    <name type="common">Red clover</name>
    <dbReference type="NCBI Taxonomy" id="57577"/>
    <lineage>
        <taxon>Eukaryota</taxon>
        <taxon>Viridiplantae</taxon>
        <taxon>Streptophyta</taxon>
        <taxon>Embryophyta</taxon>
        <taxon>Tracheophyta</taxon>
        <taxon>Spermatophyta</taxon>
        <taxon>Magnoliopsida</taxon>
        <taxon>eudicotyledons</taxon>
        <taxon>Gunneridae</taxon>
        <taxon>Pentapetalae</taxon>
        <taxon>rosids</taxon>
        <taxon>fabids</taxon>
        <taxon>Fabales</taxon>
        <taxon>Fabaceae</taxon>
        <taxon>Papilionoideae</taxon>
        <taxon>50 kb inversion clade</taxon>
        <taxon>NPAAA clade</taxon>
        <taxon>Hologalegina</taxon>
        <taxon>IRL clade</taxon>
        <taxon>Trifolieae</taxon>
        <taxon>Trifolium</taxon>
    </lineage>
</organism>
<dbReference type="Gene3D" id="3.90.730.10">
    <property type="entry name" value="Ribonuclease T2-like"/>
    <property type="match status" value="1"/>
</dbReference>
<dbReference type="InterPro" id="IPR036430">
    <property type="entry name" value="RNase_T2-like_sf"/>
</dbReference>
<feature type="region of interest" description="Disordered" evidence="3">
    <location>
        <begin position="30"/>
        <end position="49"/>
    </location>
</feature>
<evidence type="ECO:0000256" key="2">
    <source>
        <dbReference type="RuleBase" id="RU004328"/>
    </source>
</evidence>
<dbReference type="SUPFAM" id="SSF55895">
    <property type="entry name" value="Ribonuclease Rh-like"/>
    <property type="match status" value="1"/>
</dbReference>
<evidence type="ECO:0000256" key="3">
    <source>
        <dbReference type="SAM" id="MobiDB-lite"/>
    </source>
</evidence>
<dbReference type="Pfam" id="PF00445">
    <property type="entry name" value="Ribonuclease_T2"/>
    <property type="match status" value="1"/>
</dbReference>
<feature type="non-terminal residue" evidence="4">
    <location>
        <position position="1"/>
    </location>
</feature>
<reference evidence="4 5" key="2">
    <citation type="journal article" date="2017" name="Front. Plant Sci.">
        <title>Gene Classification and Mining of Molecular Markers Useful in Red Clover (Trifolium pratense) Breeding.</title>
        <authorList>
            <person name="Istvanek J."/>
            <person name="Dluhosova J."/>
            <person name="Dluhos P."/>
            <person name="Patkova L."/>
            <person name="Nedelnik J."/>
            <person name="Repkova J."/>
        </authorList>
    </citation>
    <scope>NUCLEOTIDE SEQUENCE [LARGE SCALE GENOMIC DNA]</scope>
    <source>
        <strain evidence="5">cv. Tatra</strain>
        <tissue evidence="4">Young leaves</tissue>
    </source>
</reference>
<dbReference type="CDD" id="cd00374">
    <property type="entry name" value="RNase_T2"/>
    <property type="match status" value="1"/>
</dbReference>
<dbReference type="ExpressionAtlas" id="A0A2K3NGT1">
    <property type="expression patterns" value="baseline"/>
</dbReference>
<comment type="similarity">
    <text evidence="1 2">Belongs to the RNase T2 family.</text>
</comment>